<dbReference type="Pfam" id="PF02390">
    <property type="entry name" value="Methyltransf_4"/>
    <property type="match status" value="1"/>
</dbReference>
<dbReference type="InParanoid" id="A0A420XR98"/>
<dbReference type="Proteomes" id="UP000281955">
    <property type="component" value="Unassembled WGS sequence"/>
</dbReference>
<dbReference type="UniPathway" id="UPA00989"/>
<dbReference type="PANTHER" id="PTHR23417:SF14">
    <property type="entry name" value="PENTACOTRIPEPTIDE-REPEAT REGION OF PRORP DOMAIN-CONTAINING PROTEIN"/>
    <property type="match status" value="1"/>
</dbReference>
<dbReference type="InterPro" id="IPR055361">
    <property type="entry name" value="tRNA_methyltr_TrmB_bact"/>
</dbReference>
<dbReference type="SUPFAM" id="SSF53335">
    <property type="entry name" value="S-adenosyl-L-methionine-dependent methyltransferases"/>
    <property type="match status" value="1"/>
</dbReference>
<name>A0A420XR98_9ACTN</name>
<evidence type="ECO:0000256" key="7">
    <source>
        <dbReference type="HAMAP-Rule" id="MF_01057"/>
    </source>
</evidence>
<keyword evidence="9" id="KW-1185">Reference proteome</keyword>
<evidence type="ECO:0000256" key="6">
    <source>
        <dbReference type="ARBA" id="ARBA00022694"/>
    </source>
</evidence>
<dbReference type="NCBIfam" id="TIGR00091">
    <property type="entry name" value="tRNA (guanosine(46)-N7)-methyltransferase TrmB"/>
    <property type="match status" value="1"/>
</dbReference>
<dbReference type="FunCoup" id="A0A420XR98">
    <property type="interactions" value="118"/>
</dbReference>
<evidence type="ECO:0000256" key="4">
    <source>
        <dbReference type="ARBA" id="ARBA00022679"/>
    </source>
</evidence>
<evidence type="ECO:0000313" key="9">
    <source>
        <dbReference type="Proteomes" id="UP000281955"/>
    </source>
</evidence>
<evidence type="ECO:0000313" key="8">
    <source>
        <dbReference type="EMBL" id="RKS77331.1"/>
    </source>
</evidence>
<proteinExistence type="inferred from homology"/>
<keyword evidence="6 7" id="KW-0819">tRNA processing</keyword>
<feature type="binding site" evidence="7">
    <location>
        <position position="111"/>
    </location>
    <ligand>
        <name>S-adenosyl-L-methionine</name>
        <dbReference type="ChEBI" id="CHEBI:59789"/>
    </ligand>
</feature>
<keyword evidence="3 7" id="KW-0489">Methyltransferase</keyword>
<dbReference type="RefSeq" id="WP_231121505.1">
    <property type="nucleotide sequence ID" value="NZ_RBWV01000010.1"/>
</dbReference>
<dbReference type="HAMAP" id="MF_01057">
    <property type="entry name" value="tRNA_methyltr_TrmB"/>
    <property type="match status" value="1"/>
</dbReference>
<dbReference type="PROSITE" id="PS51625">
    <property type="entry name" value="SAM_MT_TRMB"/>
    <property type="match status" value="1"/>
</dbReference>
<gene>
    <name evidence="7" type="primary">trmB</name>
    <name evidence="8" type="ORF">CLV35_1016</name>
</gene>
<feature type="binding site" evidence="7">
    <location>
        <position position="59"/>
    </location>
    <ligand>
        <name>S-adenosyl-L-methionine</name>
        <dbReference type="ChEBI" id="CHEBI:59789"/>
    </ligand>
</feature>
<evidence type="ECO:0000256" key="2">
    <source>
        <dbReference type="ARBA" id="ARBA00003015"/>
    </source>
</evidence>
<accession>A0A420XR98</accession>
<keyword evidence="4 7" id="KW-0808">Transferase</keyword>
<protein>
    <recommendedName>
        <fullName evidence="7">tRNA (guanine-N(7)-)-methyltransferase</fullName>
        <ecNumber evidence="7">2.1.1.33</ecNumber>
    </recommendedName>
    <alternativeName>
        <fullName evidence="7">tRNA (guanine(46)-N(7))-methyltransferase</fullName>
    </alternativeName>
    <alternativeName>
        <fullName evidence="7">tRNA(m7G46)-methyltransferase</fullName>
    </alternativeName>
</protein>
<organism evidence="8 9">
    <name type="scientific">Motilibacter peucedani</name>
    <dbReference type="NCBI Taxonomy" id="598650"/>
    <lineage>
        <taxon>Bacteria</taxon>
        <taxon>Bacillati</taxon>
        <taxon>Actinomycetota</taxon>
        <taxon>Actinomycetes</taxon>
        <taxon>Motilibacterales</taxon>
        <taxon>Motilibacteraceae</taxon>
        <taxon>Motilibacter</taxon>
    </lineage>
</organism>
<dbReference type="PANTHER" id="PTHR23417">
    <property type="entry name" value="3-DEOXY-D-MANNO-OCTULOSONIC-ACID TRANSFERASE/TRNA GUANINE-N 7 - -METHYLTRANSFERASE"/>
    <property type="match status" value="1"/>
</dbReference>
<dbReference type="GO" id="GO:0008176">
    <property type="term" value="F:tRNA (guanine(46)-N7)-methyltransferase activity"/>
    <property type="evidence" value="ECO:0007669"/>
    <property type="project" value="UniProtKB-UniRule"/>
</dbReference>
<comment type="function">
    <text evidence="2 7">Catalyzes the formation of N(7)-methylguanine at position 46 (m7G46) in tRNA.</text>
</comment>
<comment type="caution">
    <text evidence="8">The sequence shown here is derived from an EMBL/GenBank/DDBJ whole genome shotgun (WGS) entry which is preliminary data.</text>
</comment>
<evidence type="ECO:0000256" key="3">
    <source>
        <dbReference type="ARBA" id="ARBA00022603"/>
    </source>
</evidence>
<dbReference type="AlphaFoldDB" id="A0A420XR98"/>
<dbReference type="EMBL" id="RBWV01000010">
    <property type="protein sequence ID" value="RKS77331.1"/>
    <property type="molecule type" value="Genomic_DNA"/>
</dbReference>
<dbReference type="GO" id="GO:0043527">
    <property type="term" value="C:tRNA methyltransferase complex"/>
    <property type="evidence" value="ECO:0007669"/>
    <property type="project" value="TreeGrafter"/>
</dbReference>
<dbReference type="InterPro" id="IPR003358">
    <property type="entry name" value="tRNA_(Gua-N-7)_MeTrfase_Trmb"/>
</dbReference>
<evidence type="ECO:0000256" key="5">
    <source>
        <dbReference type="ARBA" id="ARBA00022691"/>
    </source>
</evidence>
<feature type="binding site" evidence="7">
    <location>
        <position position="84"/>
    </location>
    <ligand>
        <name>S-adenosyl-L-methionine</name>
        <dbReference type="ChEBI" id="CHEBI:59789"/>
    </ligand>
</feature>
<dbReference type="Gene3D" id="3.40.50.150">
    <property type="entry name" value="Vaccinia Virus protein VP39"/>
    <property type="match status" value="1"/>
</dbReference>
<comment type="catalytic activity">
    <reaction evidence="1 7">
        <text>guanosine(46) in tRNA + S-adenosyl-L-methionine = N(7)-methylguanosine(46) in tRNA + S-adenosyl-L-homocysteine</text>
        <dbReference type="Rhea" id="RHEA:42708"/>
        <dbReference type="Rhea" id="RHEA-COMP:10188"/>
        <dbReference type="Rhea" id="RHEA-COMP:10189"/>
        <dbReference type="ChEBI" id="CHEBI:57856"/>
        <dbReference type="ChEBI" id="CHEBI:59789"/>
        <dbReference type="ChEBI" id="CHEBI:74269"/>
        <dbReference type="ChEBI" id="CHEBI:74480"/>
        <dbReference type="EC" id="2.1.1.33"/>
    </reaction>
</comment>
<feature type="binding site" evidence="7">
    <location>
        <position position="133"/>
    </location>
    <ligand>
        <name>S-adenosyl-L-methionine</name>
        <dbReference type="ChEBI" id="CHEBI:59789"/>
    </ligand>
</feature>
<dbReference type="InterPro" id="IPR029063">
    <property type="entry name" value="SAM-dependent_MTases_sf"/>
</dbReference>
<feature type="binding site" evidence="7">
    <location>
        <begin position="202"/>
        <end position="205"/>
    </location>
    <ligand>
        <name>substrate</name>
    </ligand>
</feature>
<sequence>MQTEADARIRSFKLRRGRVTPGQQRALDTLWHRYGVEWAPGALPEPAELFGRTAPLVLEVGFGMGETTAAMAAADPGRDVLAVDVHTPGVGALLAEVGRRGLGNVRVATGDGVDLLRALPPASLDELRVFFPDPWPKARHHKRRLVDAGFVALAAERLAAGGRLHVATDWEPYAEQVLEVVGADERFAVEGWTPRPAHRPVTRFERQGLAKGHRVRDVVGVRR</sequence>
<feature type="binding site" evidence="7">
    <location>
        <position position="169"/>
    </location>
    <ligand>
        <name>substrate</name>
    </ligand>
</feature>
<comment type="caution">
    <text evidence="7">Lacks conserved residue(s) required for the propagation of feature annotation.</text>
</comment>
<comment type="pathway">
    <text evidence="7">tRNA modification; N(7)-methylguanine-tRNA biosynthesis.</text>
</comment>
<keyword evidence="5 7" id="KW-0949">S-adenosyl-L-methionine</keyword>
<feature type="binding site" evidence="7">
    <location>
        <position position="137"/>
    </location>
    <ligand>
        <name>substrate</name>
    </ligand>
</feature>
<comment type="similarity">
    <text evidence="7">Belongs to the class I-like SAM-binding methyltransferase superfamily. TrmB family.</text>
</comment>
<dbReference type="EC" id="2.1.1.33" evidence="7"/>
<dbReference type="CDD" id="cd02440">
    <property type="entry name" value="AdoMet_MTases"/>
    <property type="match status" value="1"/>
</dbReference>
<reference evidence="8 9" key="1">
    <citation type="submission" date="2018-10" db="EMBL/GenBank/DDBJ databases">
        <title>Genomic Encyclopedia of Archaeal and Bacterial Type Strains, Phase II (KMG-II): from individual species to whole genera.</title>
        <authorList>
            <person name="Goeker M."/>
        </authorList>
    </citation>
    <scope>NUCLEOTIDE SEQUENCE [LARGE SCALE GENOMIC DNA]</scope>
    <source>
        <strain evidence="8 9">RP-AC37</strain>
    </source>
</reference>
<evidence type="ECO:0000256" key="1">
    <source>
        <dbReference type="ARBA" id="ARBA00000142"/>
    </source>
</evidence>